<evidence type="ECO:0000256" key="1">
    <source>
        <dbReference type="SAM" id="MobiDB-lite"/>
    </source>
</evidence>
<gene>
    <name evidence="3" type="ORF">OCOJLMKI_4248</name>
</gene>
<dbReference type="Proteomes" id="UP001055125">
    <property type="component" value="Unassembled WGS sequence"/>
</dbReference>
<evidence type="ECO:0000256" key="2">
    <source>
        <dbReference type="SAM" id="Phobius"/>
    </source>
</evidence>
<accession>A0ABQ4S5S2</accession>
<reference evidence="3" key="2">
    <citation type="submission" date="2021-08" db="EMBL/GenBank/DDBJ databases">
        <authorList>
            <person name="Tani A."/>
            <person name="Ola A."/>
            <person name="Ogura Y."/>
            <person name="Katsura K."/>
            <person name="Hayashi T."/>
        </authorList>
    </citation>
    <scope>NUCLEOTIDE SEQUENCE</scope>
    <source>
        <strain evidence="3">DSM 19015</strain>
    </source>
</reference>
<comment type="caution">
    <text evidence="3">The sequence shown here is derived from an EMBL/GenBank/DDBJ whole genome shotgun (WGS) entry which is preliminary data.</text>
</comment>
<evidence type="ECO:0000313" key="3">
    <source>
        <dbReference type="EMBL" id="GJD97020.1"/>
    </source>
</evidence>
<keyword evidence="4" id="KW-1185">Reference proteome</keyword>
<keyword evidence="2" id="KW-0472">Membrane</keyword>
<organism evidence="3 4">
    <name type="scientific">Methylobacterium iners</name>
    <dbReference type="NCBI Taxonomy" id="418707"/>
    <lineage>
        <taxon>Bacteria</taxon>
        <taxon>Pseudomonadati</taxon>
        <taxon>Pseudomonadota</taxon>
        <taxon>Alphaproteobacteria</taxon>
        <taxon>Hyphomicrobiales</taxon>
        <taxon>Methylobacteriaceae</taxon>
        <taxon>Methylobacterium</taxon>
    </lineage>
</organism>
<name>A0ABQ4S5S2_9HYPH</name>
<reference evidence="3" key="1">
    <citation type="journal article" date="2021" name="Front. Microbiol.">
        <title>Comprehensive Comparative Genomics and Phenotyping of Methylobacterium Species.</title>
        <authorList>
            <person name="Alessa O."/>
            <person name="Ogura Y."/>
            <person name="Fujitani Y."/>
            <person name="Takami H."/>
            <person name="Hayashi T."/>
            <person name="Sahin N."/>
            <person name="Tani A."/>
        </authorList>
    </citation>
    <scope>NUCLEOTIDE SEQUENCE</scope>
    <source>
        <strain evidence="3">DSM 19015</strain>
    </source>
</reference>
<evidence type="ECO:0000313" key="4">
    <source>
        <dbReference type="Proteomes" id="UP001055125"/>
    </source>
</evidence>
<protein>
    <submittedName>
        <fullName evidence="3">Uncharacterized protein</fullName>
    </submittedName>
</protein>
<keyword evidence="2" id="KW-1133">Transmembrane helix</keyword>
<feature type="region of interest" description="Disordered" evidence="1">
    <location>
        <begin position="1"/>
        <end position="52"/>
    </location>
</feature>
<feature type="compositionally biased region" description="Basic and acidic residues" evidence="1">
    <location>
        <begin position="1"/>
        <end position="15"/>
    </location>
</feature>
<sequence>MADIRSHDPLGRSDGRSGSSYNGGSSGSGAGLADQAKSVLRDATDRASETWDNASDYGARTYRQGTRAVGEVDATTMTGLVIAGAIGFGLAWLIFGQQSRSGSYVARGMSEGSERRY</sequence>
<keyword evidence="2" id="KW-0812">Transmembrane</keyword>
<feature type="transmembrane region" description="Helical" evidence="2">
    <location>
        <begin position="77"/>
        <end position="95"/>
    </location>
</feature>
<dbReference type="RefSeq" id="WP_238246106.1">
    <property type="nucleotide sequence ID" value="NZ_BPQP01000074.1"/>
</dbReference>
<dbReference type="EMBL" id="BPQP01000074">
    <property type="protein sequence ID" value="GJD97020.1"/>
    <property type="molecule type" value="Genomic_DNA"/>
</dbReference>
<feature type="compositionally biased region" description="Basic and acidic residues" evidence="1">
    <location>
        <begin position="39"/>
        <end position="49"/>
    </location>
</feature>
<proteinExistence type="predicted"/>